<dbReference type="InterPro" id="IPR011705">
    <property type="entry name" value="BACK"/>
</dbReference>
<dbReference type="SUPFAM" id="SSF54791">
    <property type="entry name" value="Eukaryotic type KH-domain (KH-domain type I)"/>
    <property type="match status" value="2"/>
</dbReference>
<dbReference type="InterPro" id="IPR000210">
    <property type="entry name" value="BTB/POZ_dom"/>
</dbReference>
<sequence length="858" mass="95066">MSTHATLDDDCVSSRLQSLRLTNHREDERDATENRAGDLTRSTGSDGGAGPSSSFPSSSRGPLRNITVADIMSQTRRALNFVGDEDQPTSSTVARNDASISNGDNRPPTNAANTSYLEGRPQSNVVLENLPAQGQPSTVMYNWQGTKATMRERIAFLFNNEILSDVTFLVGRGAQQQRIPAHKLVLSCGSAVFDAMFNGTLATASSEIEVPDVEPTAFLAVLLFLYTDEIQIDPETVMTTLYTAKKYAVSALEKHCVDFLKTNLTSDNAFLLLTQARLFDEPQLASVCLDTIDRFTTEAFNADGFTDIDIDTLMIVLERDTLHVRESKLFQAVLRWSEAECVRRQLSVTPENQRLVLGNALSLVRFPLMSKEEFTAGAAQSGLLNYSEILSLFSYFILNPKPSVEFQTVPRCSITGKEQTVCRFQHTTSEWGYFGTSDRIRFSVDKRIFLIGYGVYGSMQKPAIYDVTMELIHTASGKVIAKNTTSFSCDGSKYTYRIMFKELAEILPNTIYTASATFKGPLSYYGIKGLKTVLMDYDSGNGKVKFEFSSEMGENNGTSIEKGQIPELIFYTSSWECRSHEDCRVTSSSVHLVSMAKGKLRGSDSNNKITASNAAFKNGETYTSEFEINETPPSARTLLTKGYIQDEINSYSGATVSTRGRFMTEQEKLRCPNERPLYLYIQGHAKHNVDLAIQKINEIIKTEHQSSLNRPSRFTNAPPPLMSLHSGVTTVEKICVGIENAPQGFDLRGRILGAGDANLLYIRGETGANVTLKGRGSQFIDPVLGAESPEPLHLYIEHPKPEALQNAKQLAINLIQTIQSELQTYIQQQPPPVQPQQVIEQSQIPQSTFIKMSNIIIL</sequence>
<dbReference type="Gene3D" id="3.30.1370.10">
    <property type="entry name" value="K Homology domain, type 1"/>
    <property type="match status" value="2"/>
</dbReference>
<evidence type="ECO:0000256" key="2">
    <source>
        <dbReference type="ARBA" id="ARBA00022490"/>
    </source>
</evidence>
<dbReference type="FunFam" id="3.30.1370.10:FF:000037">
    <property type="entry name" value="KH domain protein"/>
    <property type="match status" value="1"/>
</dbReference>
<dbReference type="Gene3D" id="3.30.710.10">
    <property type="entry name" value="Potassium Channel Kv1.1, Chain A"/>
    <property type="match status" value="1"/>
</dbReference>
<feature type="region of interest" description="Disordered" evidence="3">
    <location>
        <begin position="1"/>
        <end position="63"/>
    </location>
</feature>
<evidence type="ECO:0000313" key="5">
    <source>
        <dbReference type="EMBL" id="RLU26843.1"/>
    </source>
</evidence>
<dbReference type="InterPro" id="IPR056149">
    <property type="entry name" value="PRP5/DDX46/KHDC4_KH"/>
</dbReference>
<reference evidence="5" key="2">
    <citation type="submission" date="2018-07" db="EMBL/GenBank/DDBJ databases">
        <authorList>
            <person name="Mckenzie S.K."/>
            <person name="Kronauer D.J.C."/>
        </authorList>
    </citation>
    <scope>NUCLEOTIDE SEQUENCE</scope>
    <source>
        <strain evidence="5">Clonal line C1</strain>
    </source>
</reference>
<dbReference type="PANTHER" id="PTHR45774">
    <property type="entry name" value="BTB/POZ DOMAIN-CONTAINING"/>
    <property type="match status" value="1"/>
</dbReference>
<proteinExistence type="predicted"/>
<dbReference type="GO" id="GO:0003723">
    <property type="term" value="F:RNA binding"/>
    <property type="evidence" value="ECO:0007669"/>
    <property type="project" value="InterPro"/>
</dbReference>
<dbReference type="OrthoDB" id="636773at2759"/>
<protein>
    <recommendedName>
        <fullName evidence="4">BTB domain-containing protein</fullName>
    </recommendedName>
</protein>
<dbReference type="FunFam" id="3.30.710.10:FF:000037">
    <property type="entry name" value="BTB (POZ) domain containing 1"/>
    <property type="match status" value="1"/>
</dbReference>
<dbReference type="Pfam" id="PF08005">
    <property type="entry name" value="PHR"/>
    <property type="match status" value="1"/>
</dbReference>
<dbReference type="Gene3D" id="1.25.40.420">
    <property type="match status" value="1"/>
</dbReference>
<dbReference type="GO" id="GO:0005829">
    <property type="term" value="C:cytosol"/>
    <property type="evidence" value="ECO:0007669"/>
    <property type="project" value="TreeGrafter"/>
</dbReference>
<dbReference type="PANTHER" id="PTHR45774:SF3">
    <property type="entry name" value="BTB (POZ) DOMAIN-CONTAINING 2B-RELATED"/>
    <property type="match status" value="1"/>
</dbReference>
<dbReference type="SMART" id="SM00225">
    <property type="entry name" value="BTB"/>
    <property type="match status" value="1"/>
</dbReference>
<dbReference type="CDD" id="cd22386">
    <property type="entry name" value="KH-I_KHDC4_rpt2"/>
    <property type="match status" value="1"/>
</dbReference>
<gene>
    <name evidence="5" type="ORF">DMN91_000640</name>
</gene>
<dbReference type="Pfam" id="PF00651">
    <property type="entry name" value="BTB"/>
    <property type="match status" value="1"/>
</dbReference>
<dbReference type="CDD" id="cd18281">
    <property type="entry name" value="BTB_POZ_BTBD1_2"/>
    <property type="match status" value="1"/>
</dbReference>
<reference evidence="5" key="1">
    <citation type="journal article" date="2018" name="Genome Res.">
        <title>The genomic architecture and molecular evolution of ant odorant receptors.</title>
        <authorList>
            <person name="McKenzie S.K."/>
            <person name="Kronauer D.J.C."/>
        </authorList>
    </citation>
    <scope>NUCLEOTIDE SEQUENCE [LARGE SCALE GENOMIC DNA]</scope>
    <source>
        <strain evidence="5">Clonal line C1</strain>
    </source>
</reference>
<dbReference type="SMART" id="SM00875">
    <property type="entry name" value="BACK"/>
    <property type="match status" value="1"/>
</dbReference>
<dbReference type="GO" id="GO:0022008">
    <property type="term" value="P:neurogenesis"/>
    <property type="evidence" value="ECO:0007669"/>
    <property type="project" value="TreeGrafter"/>
</dbReference>
<dbReference type="InterPro" id="IPR036612">
    <property type="entry name" value="KH_dom_type_1_sf"/>
</dbReference>
<dbReference type="FunFam" id="1.25.40.420:FF:000004">
    <property type="entry name" value="BTB/POZ domain-containing protein 2"/>
    <property type="match status" value="1"/>
</dbReference>
<dbReference type="Pfam" id="PF22675">
    <property type="entry name" value="KH-I_KHDC4-BBP"/>
    <property type="match status" value="1"/>
</dbReference>
<feature type="domain" description="BTB" evidence="4">
    <location>
        <begin position="164"/>
        <end position="234"/>
    </location>
</feature>
<dbReference type="InterPro" id="IPR038648">
    <property type="entry name" value="PHR_sf"/>
</dbReference>
<dbReference type="InterPro" id="IPR047889">
    <property type="entry name" value="KHDC4_KH-I_second"/>
</dbReference>
<dbReference type="Pfam" id="PF23469">
    <property type="entry name" value="KH_12"/>
    <property type="match status" value="1"/>
</dbReference>
<dbReference type="Gene3D" id="2.60.120.820">
    <property type="entry name" value="PHR domain"/>
    <property type="match status" value="1"/>
</dbReference>
<comment type="caution">
    <text evidence="5">The sequence shown here is derived from an EMBL/GenBank/DDBJ whole genome shotgun (WGS) entry which is preliminary data.</text>
</comment>
<dbReference type="GO" id="GO:0000932">
    <property type="term" value="C:P-body"/>
    <property type="evidence" value="ECO:0007669"/>
    <property type="project" value="TreeGrafter"/>
</dbReference>
<evidence type="ECO:0000256" key="1">
    <source>
        <dbReference type="ARBA" id="ARBA00004496"/>
    </source>
</evidence>
<dbReference type="CDD" id="cd18487">
    <property type="entry name" value="BACK_BTBD1_like"/>
    <property type="match status" value="1"/>
</dbReference>
<evidence type="ECO:0000256" key="3">
    <source>
        <dbReference type="SAM" id="MobiDB-lite"/>
    </source>
</evidence>
<dbReference type="Proteomes" id="UP000279307">
    <property type="component" value="Chromosome 1"/>
</dbReference>
<dbReference type="InterPro" id="IPR012983">
    <property type="entry name" value="PHR"/>
</dbReference>
<dbReference type="InterPro" id="IPR047890">
    <property type="entry name" value="KHDC4_KH-I_first"/>
</dbReference>
<dbReference type="InterPro" id="IPR055256">
    <property type="entry name" value="KH_1_KHDC4/BBP-like"/>
</dbReference>
<keyword evidence="2" id="KW-0963">Cytoplasm</keyword>
<feature type="compositionally biased region" description="Basic and acidic residues" evidence="3">
    <location>
        <begin position="23"/>
        <end position="38"/>
    </location>
</feature>
<dbReference type="Pfam" id="PF07707">
    <property type="entry name" value="BACK"/>
    <property type="match status" value="1"/>
</dbReference>
<feature type="region of interest" description="Disordered" evidence="3">
    <location>
        <begin position="81"/>
        <end position="116"/>
    </location>
</feature>
<accession>A0A3L8E317</accession>
<evidence type="ECO:0000259" key="4">
    <source>
        <dbReference type="PROSITE" id="PS50097"/>
    </source>
</evidence>
<dbReference type="CDD" id="cd22385">
    <property type="entry name" value="KH-I_KHDC4_rpt1"/>
    <property type="match status" value="1"/>
</dbReference>
<dbReference type="PROSITE" id="PS50097">
    <property type="entry name" value="BTB"/>
    <property type="match status" value="1"/>
</dbReference>
<dbReference type="AlphaFoldDB" id="A0A3L8E317"/>
<dbReference type="EMBL" id="QOIP01000001">
    <property type="protein sequence ID" value="RLU26843.1"/>
    <property type="molecule type" value="Genomic_DNA"/>
</dbReference>
<feature type="compositionally biased region" description="Low complexity" evidence="3">
    <location>
        <begin position="51"/>
        <end position="62"/>
    </location>
</feature>
<dbReference type="InterPro" id="IPR011333">
    <property type="entry name" value="SKP1/BTB/POZ_sf"/>
</dbReference>
<name>A0A3L8E317_OOCBI</name>
<dbReference type="SUPFAM" id="SSF54695">
    <property type="entry name" value="POZ domain"/>
    <property type="match status" value="1"/>
</dbReference>
<feature type="compositionally biased region" description="Polar residues" evidence="3">
    <location>
        <begin position="88"/>
        <end position="116"/>
    </location>
</feature>
<organism evidence="5">
    <name type="scientific">Ooceraea biroi</name>
    <name type="common">Clonal raider ant</name>
    <name type="synonym">Cerapachys biroi</name>
    <dbReference type="NCBI Taxonomy" id="2015173"/>
    <lineage>
        <taxon>Eukaryota</taxon>
        <taxon>Metazoa</taxon>
        <taxon>Ecdysozoa</taxon>
        <taxon>Arthropoda</taxon>
        <taxon>Hexapoda</taxon>
        <taxon>Insecta</taxon>
        <taxon>Pterygota</taxon>
        <taxon>Neoptera</taxon>
        <taxon>Endopterygota</taxon>
        <taxon>Hymenoptera</taxon>
        <taxon>Apocrita</taxon>
        <taxon>Aculeata</taxon>
        <taxon>Formicoidea</taxon>
        <taxon>Formicidae</taxon>
        <taxon>Dorylinae</taxon>
        <taxon>Ooceraea</taxon>
    </lineage>
</organism>
<comment type="subcellular location">
    <subcellularLocation>
        <location evidence="1">Cytoplasm</location>
    </subcellularLocation>
</comment>